<dbReference type="PROSITE" id="PS51329">
    <property type="entry name" value="C_CAP_COFACTOR_C"/>
    <property type="match status" value="1"/>
</dbReference>
<comment type="function">
    <text evidence="2">The N-terminal domain binds to adenylyl cyclase, thereby enabling adenylyl cyclase to be activated by upstream regulatory signals, such as Ras. The C-terminal domain is required for normal cellular morphology and growth control.</text>
</comment>
<dbReference type="Proteomes" id="UP000246991">
    <property type="component" value="Unassembled WGS sequence"/>
</dbReference>
<comment type="caution">
    <text evidence="6">The sequence shown here is derived from an EMBL/GenBank/DDBJ whole genome shotgun (WGS) entry which is preliminary data.</text>
</comment>
<accession>A0A317T1W0</accession>
<sequence>MAHPAQMNNLTTLIKRNTSASSLVSTTTIQNPPPPAPEPLPASVEDFDELIAKEVAKYVEKSAEIGDLVGEQSKAVEKCFAAQRKFLVITTKAKKPGSSTQLFVDLVAEMQTELTNVSNIRENNRHSALSNHLSTVSEGIPGLAWVTVEGKPAKYVREMLGAAQFFGNRVITSHKETFPKHVEASSIVPARSSTSLRAKSPAPPSKSKPAHLTRKKPPKKELDGNKWYISLTLEDVEINHSVFIYRCKNTTIQIKGKINAVSLNECVKTNAIVDNLVSSIEVIKSNNFAIQIMGKAPNLQVDQCDGGTVYVSKDSLDMEIFTSKSSAININVPGAGEDWDYQECPVPEQLKTTIKGGKLETEIVEHAG</sequence>
<feature type="domain" description="C-CAP/cofactor C-like" evidence="5">
    <location>
        <begin position="217"/>
        <end position="348"/>
    </location>
</feature>
<dbReference type="OrthoDB" id="77251at2759"/>
<dbReference type="InterPro" id="IPR036223">
    <property type="entry name" value="CAP_C_sf"/>
</dbReference>
<evidence type="ECO:0000313" key="6">
    <source>
        <dbReference type="EMBL" id="PWW79371.1"/>
    </source>
</evidence>
<feature type="compositionally biased region" description="Basic residues" evidence="4">
    <location>
        <begin position="208"/>
        <end position="218"/>
    </location>
</feature>
<reference evidence="6 7" key="1">
    <citation type="submission" date="2018-03" db="EMBL/GenBank/DDBJ databases">
        <title>Genomes of Pezizomycetes fungi and the evolution of truffles.</title>
        <authorList>
            <person name="Murat C."/>
            <person name="Payen T."/>
            <person name="Noel B."/>
            <person name="Kuo A."/>
            <person name="Martin F.M."/>
        </authorList>
    </citation>
    <scope>NUCLEOTIDE SEQUENCE [LARGE SCALE GENOMIC DNA]</scope>
    <source>
        <strain evidence="6">091103-1</strain>
    </source>
</reference>
<dbReference type="EMBL" id="PYWC01000009">
    <property type="protein sequence ID" value="PWW79371.1"/>
    <property type="molecule type" value="Genomic_DNA"/>
</dbReference>
<dbReference type="Pfam" id="PF21938">
    <property type="entry name" value="CAP_N"/>
    <property type="match status" value="1"/>
</dbReference>
<dbReference type="GO" id="GO:0007015">
    <property type="term" value="P:actin filament organization"/>
    <property type="evidence" value="ECO:0007669"/>
    <property type="project" value="TreeGrafter"/>
</dbReference>
<dbReference type="PROSITE" id="PS01089">
    <property type="entry name" value="CAP_2"/>
    <property type="match status" value="1"/>
</dbReference>
<comment type="similarity">
    <text evidence="1">Belongs to the CAP family.</text>
</comment>
<dbReference type="SUPFAM" id="SSF69340">
    <property type="entry name" value="C-terminal domain of adenylylcyclase associated protein"/>
    <property type="match status" value="1"/>
</dbReference>
<evidence type="ECO:0000256" key="4">
    <source>
        <dbReference type="SAM" id="MobiDB-lite"/>
    </source>
</evidence>
<dbReference type="GO" id="GO:0019933">
    <property type="term" value="P:cAMP-mediated signaling"/>
    <property type="evidence" value="ECO:0007669"/>
    <property type="project" value="TreeGrafter"/>
</dbReference>
<protein>
    <recommendedName>
        <fullName evidence="3">Adenylyl cyclase-associated protein</fullName>
    </recommendedName>
</protein>
<dbReference type="SMART" id="SM00673">
    <property type="entry name" value="CARP"/>
    <property type="match status" value="2"/>
</dbReference>
<dbReference type="InterPro" id="IPR006599">
    <property type="entry name" value="CARP_motif"/>
</dbReference>
<dbReference type="InterPro" id="IPR017901">
    <property type="entry name" value="C-CAP_CF_C-like"/>
</dbReference>
<dbReference type="AlphaFoldDB" id="A0A317T1W0"/>
<dbReference type="STRING" id="42249.A0A317T1W0"/>
<feature type="region of interest" description="Disordered" evidence="4">
    <location>
        <begin position="189"/>
        <end position="219"/>
    </location>
</feature>
<evidence type="ECO:0000313" key="7">
    <source>
        <dbReference type="Proteomes" id="UP000246991"/>
    </source>
</evidence>
<dbReference type="SUPFAM" id="SSF101278">
    <property type="entry name" value="N-terminal domain of adenylylcyclase associated protein, CAP"/>
    <property type="match status" value="1"/>
</dbReference>
<dbReference type="FunFam" id="1.25.40.330:FF:000001">
    <property type="entry name" value="Adenylyl cyclase-associated protein"/>
    <property type="match status" value="1"/>
</dbReference>
<gene>
    <name evidence="6" type="ORF">C7212DRAFT_360803</name>
</gene>
<organism evidence="6 7">
    <name type="scientific">Tuber magnatum</name>
    <name type="common">white Piedmont truffle</name>
    <dbReference type="NCBI Taxonomy" id="42249"/>
    <lineage>
        <taxon>Eukaryota</taxon>
        <taxon>Fungi</taxon>
        <taxon>Dikarya</taxon>
        <taxon>Ascomycota</taxon>
        <taxon>Pezizomycotina</taxon>
        <taxon>Pezizomycetes</taxon>
        <taxon>Pezizales</taxon>
        <taxon>Tuberaceae</taxon>
        <taxon>Tuber</taxon>
    </lineage>
</organism>
<dbReference type="Gene3D" id="2.160.20.70">
    <property type="match status" value="1"/>
</dbReference>
<evidence type="ECO:0000259" key="5">
    <source>
        <dbReference type="PROSITE" id="PS51329"/>
    </source>
</evidence>
<dbReference type="PANTHER" id="PTHR10652">
    <property type="entry name" value="ADENYLYL CYCLASE-ASSOCIATED PROTEIN"/>
    <property type="match status" value="1"/>
</dbReference>
<dbReference type="InterPro" id="IPR036222">
    <property type="entry name" value="CAP_N_sf"/>
</dbReference>
<name>A0A317T1W0_9PEZI</name>
<proteinExistence type="inferred from homology"/>
<dbReference type="Pfam" id="PF08603">
    <property type="entry name" value="CAP_C"/>
    <property type="match status" value="1"/>
</dbReference>
<dbReference type="GO" id="GO:0003779">
    <property type="term" value="F:actin binding"/>
    <property type="evidence" value="ECO:0007669"/>
    <property type="project" value="InterPro"/>
</dbReference>
<dbReference type="PANTHER" id="PTHR10652:SF0">
    <property type="entry name" value="ADENYLYL CYCLASE-ASSOCIATED PROTEIN"/>
    <property type="match status" value="1"/>
</dbReference>
<evidence type="ECO:0000256" key="1">
    <source>
        <dbReference type="ARBA" id="ARBA00007659"/>
    </source>
</evidence>
<keyword evidence="7" id="KW-1185">Reference proteome</keyword>
<evidence type="ECO:0000256" key="2">
    <source>
        <dbReference type="ARBA" id="ARBA00054756"/>
    </source>
</evidence>
<evidence type="ECO:0000256" key="3">
    <source>
        <dbReference type="ARBA" id="ARBA00072052"/>
    </source>
</evidence>
<dbReference type="InterPro" id="IPR013912">
    <property type="entry name" value="Adenylate_cyclase-assoc_CAP_C"/>
</dbReference>
<dbReference type="GO" id="GO:0005737">
    <property type="term" value="C:cytoplasm"/>
    <property type="evidence" value="ECO:0007669"/>
    <property type="project" value="TreeGrafter"/>
</dbReference>
<dbReference type="InterPro" id="IPR028417">
    <property type="entry name" value="CAP_CS_C"/>
</dbReference>
<dbReference type="InterPro" id="IPR053950">
    <property type="entry name" value="CAP_N"/>
</dbReference>
<dbReference type="InterPro" id="IPR001837">
    <property type="entry name" value="Adenylate_cyclase-assoc_CAP"/>
</dbReference>
<dbReference type="InterPro" id="IPR016098">
    <property type="entry name" value="CAP/MinC_C"/>
</dbReference>
<dbReference type="GO" id="GO:0008179">
    <property type="term" value="F:adenylate cyclase binding"/>
    <property type="evidence" value="ECO:0007669"/>
    <property type="project" value="TreeGrafter"/>
</dbReference>
<dbReference type="Gene3D" id="1.25.40.330">
    <property type="entry name" value="Adenylate cyclase-associated CAP, N-terminal domain"/>
    <property type="match status" value="1"/>
</dbReference>